<gene>
    <name evidence="2" type="ORF">H8R23_12130</name>
</gene>
<dbReference type="Pfam" id="PF13568">
    <property type="entry name" value="OMP_b-brl_2"/>
    <property type="match status" value="1"/>
</dbReference>
<dbReference type="Proteomes" id="UP000629963">
    <property type="component" value="Unassembled WGS sequence"/>
</dbReference>
<dbReference type="Gene3D" id="2.40.160.20">
    <property type="match status" value="1"/>
</dbReference>
<dbReference type="RefSeq" id="WP_187010655.1">
    <property type="nucleotide sequence ID" value="NZ_JACRUI010000004.1"/>
</dbReference>
<comment type="caution">
    <text evidence="2">The sequence shown here is derived from an EMBL/GenBank/DDBJ whole genome shotgun (WGS) entry which is preliminary data.</text>
</comment>
<sequence length="211" mass="23382">MNLKGYCSVLALGISIATFGQNSKGDIELGVNSGINFSSVGNNEGNSDVSTAFNLSASADYFFSSRWSLKSKLIYDKKGWDNGFVENSSFDPSLQDSYKTNFNLNYLTIPVLASWHFGRKRNWYLHFGPYAGVLLNAKETTFDTKLTKVFNTMDFGASLGVGVKIPLSEKLKLSLEYDEQVGFIDIFKENSGSSITNSRTSFNIGLNFMLK</sequence>
<evidence type="ECO:0000313" key="3">
    <source>
        <dbReference type="Proteomes" id="UP000629963"/>
    </source>
</evidence>
<keyword evidence="3" id="KW-1185">Reference proteome</keyword>
<dbReference type="InterPro" id="IPR025665">
    <property type="entry name" value="Beta-barrel_OMP_2"/>
</dbReference>
<organism evidence="2 3">
    <name type="scientific">Flavobacterium kayseriense</name>
    <dbReference type="NCBI Taxonomy" id="2764714"/>
    <lineage>
        <taxon>Bacteria</taxon>
        <taxon>Pseudomonadati</taxon>
        <taxon>Bacteroidota</taxon>
        <taxon>Flavobacteriia</taxon>
        <taxon>Flavobacteriales</taxon>
        <taxon>Flavobacteriaceae</taxon>
        <taxon>Flavobacterium</taxon>
    </lineage>
</organism>
<protein>
    <submittedName>
        <fullName evidence="2">PorT family protein</fullName>
    </submittedName>
</protein>
<evidence type="ECO:0000313" key="2">
    <source>
        <dbReference type="EMBL" id="MBC5842157.1"/>
    </source>
</evidence>
<dbReference type="SUPFAM" id="SSF56925">
    <property type="entry name" value="OMPA-like"/>
    <property type="match status" value="1"/>
</dbReference>
<reference evidence="2 3" key="1">
    <citation type="submission" date="2020-08" db="EMBL/GenBank/DDBJ databases">
        <title>Description of novel Flavobacterium F-380 isolate.</title>
        <authorList>
            <person name="Saticioglu I.B."/>
            <person name="Duman M."/>
            <person name="Altun S."/>
        </authorList>
    </citation>
    <scope>NUCLEOTIDE SEQUENCE [LARGE SCALE GENOMIC DNA]</scope>
    <source>
        <strain evidence="2 3">F-380</strain>
    </source>
</reference>
<name>A0ABR7J9G5_9FLAO</name>
<proteinExistence type="predicted"/>
<dbReference type="InterPro" id="IPR011250">
    <property type="entry name" value="OMP/PagP_B-barrel"/>
</dbReference>
<dbReference type="EMBL" id="JACRUJ010000004">
    <property type="protein sequence ID" value="MBC5842157.1"/>
    <property type="molecule type" value="Genomic_DNA"/>
</dbReference>
<accession>A0ABR7J9G5</accession>
<feature type="domain" description="Outer membrane protein beta-barrel" evidence="1">
    <location>
        <begin position="19"/>
        <end position="187"/>
    </location>
</feature>
<evidence type="ECO:0000259" key="1">
    <source>
        <dbReference type="Pfam" id="PF13568"/>
    </source>
</evidence>